<dbReference type="SUPFAM" id="SSF46689">
    <property type="entry name" value="Homeodomain-like"/>
    <property type="match status" value="1"/>
</dbReference>
<protein>
    <submittedName>
        <fullName evidence="7">TetR/AcrR family transcriptional regulator</fullName>
    </submittedName>
</protein>
<dbReference type="Pfam" id="PF02909">
    <property type="entry name" value="TetR_C_1"/>
    <property type="match status" value="1"/>
</dbReference>
<dbReference type="InterPro" id="IPR001647">
    <property type="entry name" value="HTH_TetR"/>
</dbReference>
<gene>
    <name evidence="7" type="ORF">ACFFVD_05820</name>
</gene>
<proteinExistence type="predicted"/>
<dbReference type="RefSeq" id="WP_182633382.1">
    <property type="nucleotide sequence ID" value="NZ_JAALDM010000281.1"/>
</dbReference>
<name>A0ABV5JNL1_9ACTN</name>
<dbReference type="EMBL" id="JBHMDY010000004">
    <property type="protein sequence ID" value="MFB9259317.1"/>
    <property type="molecule type" value="Genomic_DNA"/>
</dbReference>
<keyword evidence="2 4" id="KW-0238">DNA-binding</keyword>
<feature type="region of interest" description="Disordered" evidence="5">
    <location>
        <begin position="88"/>
        <end position="123"/>
    </location>
</feature>
<dbReference type="InterPro" id="IPR004111">
    <property type="entry name" value="Repressor_TetR_C"/>
</dbReference>
<dbReference type="PROSITE" id="PS50977">
    <property type="entry name" value="HTH_TETR_2"/>
    <property type="match status" value="1"/>
</dbReference>
<feature type="region of interest" description="Disordered" evidence="5">
    <location>
        <begin position="1"/>
        <end position="25"/>
    </location>
</feature>
<evidence type="ECO:0000313" key="7">
    <source>
        <dbReference type="EMBL" id="MFB9259317.1"/>
    </source>
</evidence>
<dbReference type="InterPro" id="IPR036271">
    <property type="entry name" value="Tet_transcr_reg_TetR-rel_C_sf"/>
</dbReference>
<comment type="caution">
    <text evidence="7">The sequence shown here is derived from an EMBL/GenBank/DDBJ whole genome shotgun (WGS) entry which is preliminary data.</text>
</comment>
<dbReference type="Proteomes" id="UP001589700">
    <property type="component" value="Unassembled WGS sequence"/>
</dbReference>
<evidence type="ECO:0000256" key="1">
    <source>
        <dbReference type="ARBA" id="ARBA00023015"/>
    </source>
</evidence>
<keyword evidence="1" id="KW-0805">Transcription regulation</keyword>
<reference evidence="7 8" key="1">
    <citation type="submission" date="2024-09" db="EMBL/GenBank/DDBJ databases">
        <authorList>
            <person name="Sun Q."/>
            <person name="Mori K."/>
        </authorList>
    </citation>
    <scope>NUCLEOTIDE SEQUENCE [LARGE SCALE GENOMIC DNA]</scope>
    <source>
        <strain evidence="7 8">CCM 7659</strain>
    </source>
</reference>
<keyword evidence="3" id="KW-0804">Transcription</keyword>
<feature type="domain" description="HTH tetR-type" evidence="6">
    <location>
        <begin position="20"/>
        <end position="80"/>
    </location>
</feature>
<accession>A0ABV5JNL1</accession>
<dbReference type="InterPro" id="IPR009057">
    <property type="entry name" value="Homeodomain-like_sf"/>
</dbReference>
<sequence>MAGGELGRQRSLGGQARRTGRPPRVTREAILETVLELGIDKATVSAVAERVGVDPSTLYGHVAGRGEMVAAAAEVAISRVRWRGQPADGAAGDGWSAGAALGPAPGGELDGVTSGGSPDDVPDDWRGFLTSIAEDLWGMYREHPGLAGYLRTTDVPSPTLLTLAAGAVEVLTSRYGLGVPLAALAVDSVGDSVIDSFLTVTRLEQAAADDSTRAARDKAVDSVDLLAGHTQQEYVEVLKSALGSPQGSDAWWRDKVQLVLDGVAYRLSGPATG</sequence>
<evidence type="ECO:0000256" key="4">
    <source>
        <dbReference type="PROSITE-ProRule" id="PRU00335"/>
    </source>
</evidence>
<feature type="DNA-binding region" description="H-T-H motif" evidence="4">
    <location>
        <begin position="43"/>
        <end position="62"/>
    </location>
</feature>
<evidence type="ECO:0000313" key="8">
    <source>
        <dbReference type="Proteomes" id="UP001589700"/>
    </source>
</evidence>
<evidence type="ECO:0000256" key="3">
    <source>
        <dbReference type="ARBA" id="ARBA00023163"/>
    </source>
</evidence>
<dbReference type="Gene3D" id="1.10.10.60">
    <property type="entry name" value="Homeodomain-like"/>
    <property type="match status" value="1"/>
</dbReference>
<organism evidence="7 8">
    <name type="scientific">Dietzia aerolata</name>
    <dbReference type="NCBI Taxonomy" id="595984"/>
    <lineage>
        <taxon>Bacteria</taxon>
        <taxon>Bacillati</taxon>
        <taxon>Actinomycetota</taxon>
        <taxon>Actinomycetes</taxon>
        <taxon>Mycobacteriales</taxon>
        <taxon>Dietziaceae</taxon>
        <taxon>Dietzia</taxon>
    </lineage>
</organism>
<dbReference type="SUPFAM" id="SSF48498">
    <property type="entry name" value="Tetracyclin repressor-like, C-terminal domain"/>
    <property type="match status" value="1"/>
</dbReference>
<evidence type="ECO:0000259" key="6">
    <source>
        <dbReference type="PROSITE" id="PS50977"/>
    </source>
</evidence>
<evidence type="ECO:0000256" key="2">
    <source>
        <dbReference type="ARBA" id="ARBA00023125"/>
    </source>
</evidence>
<keyword evidence="8" id="KW-1185">Reference proteome</keyword>
<dbReference type="Gene3D" id="1.10.357.10">
    <property type="entry name" value="Tetracycline Repressor, domain 2"/>
    <property type="match status" value="1"/>
</dbReference>
<evidence type="ECO:0000256" key="5">
    <source>
        <dbReference type="SAM" id="MobiDB-lite"/>
    </source>
</evidence>
<feature type="compositionally biased region" description="Low complexity" evidence="5">
    <location>
        <begin position="88"/>
        <end position="103"/>
    </location>
</feature>